<accession>A0A1L6MWD6</accession>
<feature type="region of interest" description="Disordered" evidence="1">
    <location>
        <begin position="49"/>
        <end position="77"/>
    </location>
</feature>
<dbReference type="STRING" id="1882918.BCY86_03590"/>
<reference evidence="2 3" key="1">
    <citation type="submission" date="2016-08" db="EMBL/GenBank/DDBJ databases">
        <title>Identification and validation of antigenic proteins from Pajaroellobacter abortibovis using de-novo genome sequence assembly and reverse vaccinology.</title>
        <authorList>
            <person name="Welly B.T."/>
            <person name="Miller M.R."/>
            <person name="Stott J.L."/>
            <person name="Blanchard M.T."/>
            <person name="Islas-Trejo A.D."/>
            <person name="O'Rourke S.M."/>
            <person name="Young A.E."/>
            <person name="Medrano J.F."/>
            <person name="Van Eenennaam A.L."/>
        </authorList>
    </citation>
    <scope>NUCLEOTIDE SEQUENCE [LARGE SCALE GENOMIC DNA]</scope>
    <source>
        <strain evidence="2 3">BTF92-0548A/99-0131</strain>
    </source>
</reference>
<dbReference type="EMBL" id="CP016908">
    <property type="protein sequence ID" value="APR99860.1"/>
    <property type="molecule type" value="Genomic_DNA"/>
</dbReference>
<evidence type="ECO:0000313" key="2">
    <source>
        <dbReference type="EMBL" id="APR99860.1"/>
    </source>
</evidence>
<dbReference type="RefSeq" id="WP_075276510.1">
    <property type="nucleotide sequence ID" value="NZ_CP016908.1"/>
</dbReference>
<proteinExistence type="predicted"/>
<dbReference type="AlphaFoldDB" id="A0A1L6MWD6"/>
<keyword evidence="3" id="KW-1185">Reference proteome</keyword>
<gene>
    <name evidence="2" type="ORF">BCY86_03590</name>
</gene>
<protein>
    <recommendedName>
        <fullName evidence="4">TonB C-terminal domain-containing protein</fullName>
    </recommendedName>
</protein>
<sequence length="271" mass="29649">MKLGTFFHRIIFSNLLVGCASNSADKWTTSPEVLRLLKMEDDPSFAAQEGGVPFHAPLTEGGVPEEEEAAVANPSEEERASFPACVPPIPAPLTVSVGASHPLCDSVARFALEREWKRGGGHDARQAARLGRLRECVETELKEDSHFEGGTFGFKLTVDACGRVTEAVSLTKDPRNHRLLRCFAFQALTIRYPLSSSPEGATSASIFFTVVIPSKESSGRPQVVESRGSPPDQSPLPQEENKRKACRFPFCVLKQEMDYLCAYAVYFPIGS</sequence>
<evidence type="ECO:0000256" key="1">
    <source>
        <dbReference type="SAM" id="MobiDB-lite"/>
    </source>
</evidence>
<organism evidence="2 3">
    <name type="scientific">Pajaroellobacter abortibovis</name>
    <dbReference type="NCBI Taxonomy" id="1882918"/>
    <lineage>
        <taxon>Bacteria</taxon>
        <taxon>Pseudomonadati</taxon>
        <taxon>Myxococcota</taxon>
        <taxon>Polyangia</taxon>
        <taxon>Polyangiales</taxon>
        <taxon>Polyangiaceae</taxon>
    </lineage>
</organism>
<name>A0A1L6MWD6_9BACT</name>
<feature type="region of interest" description="Disordered" evidence="1">
    <location>
        <begin position="219"/>
        <end position="240"/>
    </location>
</feature>
<dbReference type="Proteomes" id="UP000185544">
    <property type="component" value="Chromosome"/>
</dbReference>
<evidence type="ECO:0000313" key="3">
    <source>
        <dbReference type="Proteomes" id="UP000185544"/>
    </source>
</evidence>
<evidence type="ECO:0008006" key="4">
    <source>
        <dbReference type="Google" id="ProtNLM"/>
    </source>
</evidence>
<dbReference type="KEGG" id="pabo:BCY86_03590"/>